<feature type="domain" description="ADF-H" evidence="6">
    <location>
        <begin position="455"/>
        <end position="590"/>
    </location>
</feature>
<dbReference type="InterPro" id="IPR016181">
    <property type="entry name" value="Acyl_CoA_acyltransferase"/>
</dbReference>
<dbReference type="FunFam" id="3.40.20.10:FF:000026">
    <property type="entry name" value="Glia maturation factor"/>
    <property type="match status" value="1"/>
</dbReference>
<keyword evidence="4" id="KW-0963">Cytoplasm</keyword>
<organism evidence="7 8">
    <name type="scientific">Umbelopsis vinacea</name>
    <dbReference type="NCBI Taxonomy" id="44442"/>
    <lineage>
        <taxon>Eukaryota</taxon>
        <taxon>Fungi</taxon>
        <taxon>Fungi incertae sedis</taxon>
        <taxon>Mucoromycota</taxon>
        <taxon>Mucoromycotina</taxon>
        <taxon>Umbelopsidomycetes</taxon>
        <taxon>Umbelopsidales</taxon>
        <taxon>Umbelopsidaceae</taxon>
        <taxon>Umbelopsis</taxon>
    </lineage>
</organism>
<comment type="similarity">
    <text evidence="3">Belongs to the actin-binding proteins ADF family. GMF subfamily.</text>
</comment>
<dbReference type="PANTHER" id="PTHR11249">
    <property type="entry name" value="GLIAL FACTOR NATURATION FACTOR"/>
    <property type="match status" value="1"/>
</dbReference>
<dbReference type="InterPro" id="IPR002108">
    <property type="entry name" value="ADF-H"/>
</dbReference>
<dbReference type="GO" id="GO:0030864">
    <property type="term" value="C:cortical actin cytoskeleton"/>
    <property type="evidence" value="ECO:0007669"/>
    <property type="project" value="TreeGrafter"/>
</dbReference>
<dbReference type="CDD" id="cd11283">
    <property type="entry name" value="ADF_GMF-beta_like"/>
    <property type="match status" value="1"/>
</dbReference>
<evidence type="ECO:0000256" key="3">
    <source>
        <dbReference type="ARBA" id="ARBA00010055"/>
    </source>
</evidence>
<reference evidence="7" key="1">
    <citation type="submission" date="2020-12" db="EMBL/GenBank/DDBJ databases">
        <title>Metabolic potential, ecology and presence of endohyphal bacteria is reflected in genomic diversity of Mucoromycotina.</title>
        <authorList>
            <person name="Muszewska A."/>
            <person name="Okrasinska A."/>
            <person name="Steczkiewicz K."/>
            <person name="Drgas O."/>
            <person name="Orlowska M."/>
            <person name="Perlinska-Lenart U."/>
            <person name="Aleksandrzak-Piekarczyk T."/>
            <person name="Szatraj K."/>
            <person name="Zielenkiewicz U."/>
            <person name="Pilsyk S."/>
            <person name="Malc E."/>
            <person name="Mieczkowski P."/>
            <person name="Kruszewska J.S."/>
            <person name="Biernat P."/>
            <person name="Pawlowska J."/>
        </authorList>
    </citation>
    <scope>NUCLEOTIDE SEQUENCE</scope>
    <source>
        <strain evidence="7">WA0000051536</strain>
    </source>
</reference>
<dbReference type="PANTHER" id="PTHR11249:SF2">
    <property type="entry name" value="GLIA MATURATION FACTOR"/>
    <property type="match status" value="1"/>
</dbReference>
<dbReference type="Gene3D" id="3.40.630.30">
    <property type="match status" value="1"/>
</dbReference>
<dbReference type="OrthoDB" id="2321175at2759"/>
<evidence type="ECO:0000256" key="2">
    <source>
        <dbReference type="ARBA" id="ARBA00004496"/>
    </source>
</evidence>
<dbReference type="Pfam" id="PF13527">
    <property type="entry name" value="Acetyltransf_9"/>
    <property type="match status" value="1"/>
</dbReference>
<dbReference type="AlphaFoldDB" id="A0A8H7Q605"/>
<dbReference type="GO" id="GO:0071933">
    <property type="term" value="F:Arp2/3 complex binding"/>
    <property type="evidence" value="ECO:0007669"/>
    <property type="project" value="InterPro"/>
</dbReference>
<dbReference type="GO" id="GO:0071846">
    <property type="term" value="P:actin filament debranching"/>
    <property type="evidence" value="ECO:0007669"/>
    <property type="project" value="InterPro"/>
</dbReference>
<keyword evidence="8" id="KW-1185">Reference proteome</keyword>
<dbReference type="SUPFAM" id="SSF55753">
    <property type="entry name" value="Actin depolymerizing proteins"/>
    <property type="match status" value="1"/>
</dbReference>
<evidence type="ECO:0000313" key="8">
    <source>
        <dbReference type="Proteomes" id="UP000612746"/>
    </source>
</evidence>
<keyword evidence="5" id="KW-0539">Nucleus</keyword>
<dbReference type="Proteomes" id="UP000612746">
    <property type="component" value="Unassembled WGS sequence"/>
</dbReference>
<sequence length="591" mass="68195">MVTPRDNGIKLQWSTKNDIDLLCSAMEPVFQPPGEKVDFVTYLVGDQYKRWALGESSFMTPEDTIFATDTNTKEEKIVAFTTLWKDQQLYRGISFSIGRVEFVGVVGEYRNQGLMPRIMDAVHKASDLRGDLLQTIVGISYYYRQFDYEYALDIGRRSKTWLNSIPSLQSDEKELITPRAATLEDSDTILMFDQELSLQSCNYAPLRREYLETQIKGNSTASPFQRKVVMFEQDGQAIGYFMMHNYADPSAISVLHIAFNSNINLPTIINSILRGIVQYSRHSYGEASCENLTAIFWHYSEWHPFFNSLPSCNRSYTSLPDEAYSTYVRIPNYANFIRHIIPVLNDRLANAKSWSCYNGVLHIHNYTKKYMGVRIHIDDGQVSKVEDWFPIDRQQPVSNQIQFPPLTFTNILLGNKSLEELQIVYPDIAASDFTVQLVNVLFPKSVSINHNWSSGNTCDIDEALVQKLKEFRFKKYSQGNAAFVLKVDKKNLKIVEDEEYDDITVEDLVEELPENAPRFIILSYELKHKDGRQSFPLVFIYWSPKDVNPSLHMLYATARTYLQEKIDVTRGFDIRDNEELTDEFLTSQLMP</sequence>
<name>A0A8H7Q605_9FUNG</name>
<proteinExistence type="inferred from homology"/>
<dbReference type="SMART" id="SM00102">
    <property type="entry name" value="ADF"/>
    <property type="match status" value="1"/>
</dbReference>
<dbReference type="PROSITE" id="PS51263">
    <property type="entry name" value="ADF_H"/>
    <property type="match status" value="1"/>
</dbReference>
<dbReference type="GO" id="GO:0003779">
    <property type="term" value="F:actin binding"/>
    <property type="evidence" value="ECO:0007669"/>
    <property type="project" value="InterPro"/>
</dbReference>
<comment type="subcellular location">
    <subcellularLocation>
        <location evidence="2">Cytoplasm</location>
    </subcellularLocation>
    <subcellularLocation>
        <location evidence="1">Nucleus</location>
    </subcellularLocation>
</comment>
<protein>
    <recommendedName>
        <fullName evidence="6">ADF-H domain-containing protein</fullName>
    </recommendedName>
</protein>
<evidence type="ECO:0000259" key="6">
    <source>
        <dbReference type="PROSITE" id="PS51263"/>
    </source>
</evidence>
<evidence type="ECO:0000256" key="1">
    <source>
        <dbReference type="ARBA" id="ARBA00004123"/>
    </source>
</evidence>
<dbReference type="Pfam" id="PF00241">
    <property type="entry name" value="Cofilin_ADF"/>
    <property type="match status" value="1"/>
</dbReference>
<dbReference type="SUPFAM" id="SSF55729">
    <property type="entry name" value="Acyl-CoA N-acyltransferases (Nat)"/>
    <property type="match status" value="1"/>
</dbReference>
<gene>
    <name evidence="7" type="ORF">INT44_002943</name>
</gene>
<evidence type="ECO:0000256" key="5">
    <source>
        <dbReference type="ARBA" id="ARBA00023242"/>
    </source>
</evidence>
<dbReference type="GO" id="GO:0005634">
    <property type="term" value="C:nucleus"/>
    <property type="evidence" value="ECO:0007669"/>
    <property type="project" value="UniProtKB-SubCell"/>
</dbReference>
<dbReference type="Gene3D" id="3.40.20.10">
    <property type="entry name" value="Severin"/>
    <property type="match status" value="1"/>
</dbReference>
<dbReference type="InterPro" id="IPR029006">
    <property type="entry name" value="ADF-H/Gelsolin-like_dom_sf"/>
</dbReference>
<comment type="caution">
    <text evidence="7">The sequence shown here is derived from an EMBL/GenBank/DDBJ whole genome shotgun (WGS) entry which is preliminary data.</text>
</comment>
<evidence type="ECO:0000256" key="4">
    <source>
        <dbReference type="ARBA" id="ARBA00022490"/>
    </source>
</evidence>
<accession>A0A8H7Q605</accession>
<dbReference type="InterPro" id="IPR011171">
    <property type="entry name" value="GMF"/>
</dbReference>
<dbReference type="GO" id="GO:0034316">
    <property type="term" value="P:negative regulation of Arp2/3 complex-mediated actin nucleation"/>
    <property type="evidence" value="ECO:0007669"/>
    <property type="project" value="TreeGrafter"/>
</dbReference>
<evidence type="ECO:0000313" key="7">
    <source>
        <dbReference type="EMBL" id="KAG2186717.1"/>
    </source>
</evidence>
<dbReference type="EMBL" id="JAEPRA010000004">
    <property type="protein sequence ID" value="KAG2186717.1"/>
    <property type="molecule type" value="Genomic_DNA"/>
</dbReference>